<comment type="cofactor">
    <cofactor evidence="1">
        <name>Zn(2+)</name>
        <dbReference type="ChEBI" id="CHEBI:29105"/>
    </cofactor>
</comment>
<dbReference type="KEGG" id="mhev:MHEL_40100"/>
<dbReference type="Pfam" id="PF00107">
    <property type="entry name" value="ADH_zinc_N"/>
    <property type="match status" value="1"/>
</dbReference>
<dbReference type="AlphaFoldDB" id="A0A7I7T923"/>
<keyword evidence="3" id="KW-0862">Zinc</keyword>
<dbReference type="Gene3D" id="3.90.180.10">
    <property type="entry name" value="Medium-chain alcohol dehydrogenases, catalytic domain"/>
    <property type="match status" value="1"/>
</dbReference>
<dbReference type="PANTHER" id="PTHR42813">
    <property type="entry name" value="ZINC-TYPE ALCOHOL DEHYDROGENASE-LIKE"/>
    <property type="match status" value="1"/>
</dbReference>
<evidence type="ECO:0000256" key="1">
    <source>
        <dbReference type="ARBA" id="ARBA00001947"/>
    </source>
</evidence>
<evidence type="ECO:0000259" key="4">
    <source>
        <dbReference type="SMART" id="SM00829"/>
    </source>
</evidence>
<dbReference type="SUPFAM" id="SSF50129">
    <property type="entry name" value="GroES-like"/>
    <property type="match status" value="1"/>
</dbReference>
<dbReference type="GO" id="GO:0016491">
    <property type="term" value="F:oxidoreductase activity"/>
    <property type="evidence" value="ECO:0007669"/>
    <property type="project" value="InterPro"/>
</dbReference>
<evidence type="ECO:0000256" key="2">
    <source>
        <dbReference type="ARBA" id="ARBA00022723"/>
    </source>
</evidence>
<dbReference type="InterPro" id="IPR013154">
    <property type="entry name" value="ADH-like_N"/>
</dbReference>
<protein>
    <submittedName>
        <fullName evidence="5">Dehydrogenase</fullName>
    </submittedName>
</protein>
<sequence length="351" mass="36637">MPETMRAAVLRAPHRVEVVEVPKPVIANPTDILVRVELTAICGTDLHPYEGRLDVEPDIIMGHEFLGTVEAVGNAVTQMNIGDRVVSSCVVSCGTCYQCRRHQPGNCAGARIFGLGLALGDLDGGQAQYVVIPNADLTARLIPDSTASDDDILFAGDIMTTGYEAVARAMRPGDTVAVVGAGPVGLCAAMAATALGAAQVIVIDKVDTRLKEAESIGAVALNASEGDPADGVLDLTNWRGADVVVDAVGHESALVSAISLVRAGGTLSIPGVYTEESVSIPFGELYLKGVTLHMGVAHITEYMDEVLALSAAGKLNPGKIVSHRMGLSAAADAYRLFEDRAATKIVLDPWN</sequence>
<proteinExistence type="predicted"/>
<dbReference type="InterPro" id="IPR011032">
    <property type="entry name" value="GroES-like_sf"/>
</dbReference>
<evidence type="ECO:0000313" key="5">
    <source>
        <dbReference type="EMBL" id="BBY65767.1"/>
    </source>
</evidence>
<dbReference type="Gene3D" id="3.40.50.720">
    <property type="entry name" value="NAD(P)-binding Rossmann-like Domain"/>
    <property type="match status" value="1"/>
</dbReference>
<dbReference type="RefSeq" id="WP_246227340.1">
    <property type="nucleotide sequence ID" value="NZ_AP022596.1"/>
</dbReference>
<evidence type="ECO:0000256" key="3">
    <source>
        <dbReference type="ARBA" id="ARBA00022833"/>
    </source>
</evidence>
<accession>A0A7I7T923</accession>
<dbReference type="InterPro" id="IPR020843">
    <property type="entry name" value="ER"/>
</dbReference>
<dbReference type="Proteomes" id="UP000467148">
    <property type="component" value="Chromosome"/>
</dbReference>
<dbReference type="SMART" id="SM00829">
    <property type="entry name" value="PKS_ER"/>
    <property type="match status" value="1"/>
</dbReference>
<dbReference type="GO" id="GO:0046872">
    <property type="term" value="F:metal ion binding"/>
    <property type="evidence" value="ECO:0007669"/>
    <property type="project" value="UniProtKB-KW"/>
</dbReference>
<dbReference type="EMBL" id="AP022596">
    <property type="protein sequence ID" value="BBY65767.1"/>
    <property type="molecule type" value="Genomic_DNA"/>
</dbReference>
<name>A0A7I7T923_9MYCO</name>
<feature type="domain" description="Enoyl reductase (ER)" evidence="4">
    <location>
        <begin position="8"/>
        <end position="347"/>
    </location>
</feature>
<dbReference type="InterPro" id="IPR036291">
    <property type="entry name" value="NAD(P)-bd_dom_sf"/>
</dbReference>
<dbReference type="Pfam" id="PF08240">
    <property type="entry name" value="ADH_N"/>
    <property type="match status" value="1"/>
</dbReference>
<evidence type="ECO:0000313" key="6">
    <source>
        <dbReference type="Proteomes" id="UP000467148"/>
    </source>
</evidence>
<dbReference type="InterPro" id="IPR013149">
    <property type="entry name" value="ADH-like_C"/>
</dbReference>
<gene>
    <name evidence="5" type="ORF">MHEL_40100</name>
</gene>
<keyword evidence="2" id="KW-0479">Metal-binding</keyword>
<dbReference type="SUPFAM" id="SSF51735">
    <property type="entry name" value="NAD(P)-binding Rossmann-fold domains"/>
    <property type="match status" value="1"/>
</dbReference>
<keyword evidence="6" id="KW-1185">Reference proteome</keyword>
<reference evidence="5 6" key="1">
    <citation type="journal article" date="2019" name="Emerg. Microbes Infect.">
        <title>Comprehensive subspecies identification of 175 nontuberculous mycobacteria species based on 7547 genomic profiles.</title>
        <authorList>
            <person name="Matsumoto Y."/>
            <person name="Kinjo T."/>
            <person name="Motooka D."/>
            <person name="Nabeya D."/>
            <person name="Jung N."/>
            <person name="Uechi K."/>
            <person name="Horii T."/>
            <person name="Iida T."/>
            <person name="Fujita J."/>
            <person name="Nakamura S."/>
        </authorList>
    </citation>
    <scope>NUCLEOTIDE SEQUENCE [LARGE SCALE GENOMIC DNA]</scope>
    <source>
        <strain evidence="5 6">JCM 30396</strain>
    </source>
</reference>
<organism evidence="5 6">
    <name type="scientific">Mycolicibacterium helvum</name>
    <dbReference type="NCBI Taxonomy" id="1534349"/>
    <lineage>
        <taxon>Bacteria</taxon>
        <taxon>Bacillati</taxon>
        <taxon>Actinomycetota</taxon>
        <taxon>Actinomycetes</taxon>
        <taxon>Mycobacteriales</taxon>
        <taxon>Mycobacteriaceae</taxon>
        <taxon>Mycolicibacterium</taxon>
    </lineage>
</organism>